<dbReference type="CDD" id="cd06257">
    <property type="entry name" value="DnaJ"/>
    <property type="match status" value="1"/>
</dbReference>
<name>A0A1D7THN8_9BACT</name>
<dbReference type="PANTHER" id="PTHR43096:SF48">
    <property type="entry name" value="CHAPERONE PROTEIN DNAJ"/>
    <property type="match status" value="1"/>
</dbReference>
<dbReference type="Pfam" id="PF01556">
    <property type="entry name" value="DnaJ_C"/>
    <property type="match status" value="1"/>
</dbReference>
<keyword evidence="2 12" id="KW-0235">DNA replication</keyword>
<dbReference type="GO" id="GO:0008270">
    <property type="term" value="F:zinc ion binding"/>
    <property type="evidence" value="ECO:0007669"/>
    <property type="project" value="UniProtKB-UniRule"/>
</dbReference>
<dbReference type="GO" id="GO:0042026">
    <property type="term" value="P:protein refolding"/>
    <property type="evidence" value="ECO:0007669"/>
    <property type="project" value="TreeGrafter"/>
</dbReference>
<dbReference type="InterPro" id="IPR008971">
    <property type="entry name" value="HSP40/DnaJ_pept-bd"/>
</dbReference>
<dbReference type="CDD" id="cd10719">
    <property type="entry name" value="DnaJ_zf"/>
    <property type="match status" value="1"/>
</dbReference>
<dbReference type="InterPro" id="IPR001623">
    <property type="entry name" value="DnaJ_domain"/>
</dbReference>
<dbReference type="PRINTS" id="PR00625">
    <property type="entry name" value="JDOMAIN"/>
</dbReference>
<dbReference type="InterPro" id="IPR036410">
    <property type="entry name" value="HSP_DnaJ_Cys-rich_dom_sf"/>
</dbReference>
<keyword evidence="6 12" id="KW-0862">Zinc</keyword>
<feature type="binding site" evidence="12">
    <location>
        <position position="156"/>
    </location>
    <ligand>
        <name>Zn(2+)</name>
        <dbReference type="ChEBI" id="CHEBI:29105"/>
        <label>1</label>
    </ligand>
</feature>
<protein>
    <recommendedName>
        <fullName evidence="11 12">Chaperone protein DnaJ</fullName>
    </recommendedName>
</protein>
<feature type="binding site" evidence="12">
    <location>
        <position position="205"/>
    </location>
    <ligand>
        <name>Zn(2+)</name>
        <dbReference type="ChEBI" id="CHEBI:29105"/>
        <label>1</label>
    </ligand>
</feature>
<dbReference type="Proteomes" id="UP000094609">
    <property type="component" value="Chromosome"/>
</dbReference>
<proteinExistence type="inferred from homology"/>
<comment type="subcellular location">
    <subcellularLocation>
        <location evidence="12">Cytoplasm</location>
    </subcellularLocation>
</comment>
<dbReference type="GO" id="GO:0005524">
    <property type="term" value="F:ATP binding"/>
    <property type="evidence" value="ECO:0007669"/>
    <property type="project" value="InterPro"/>
</dbReference>
<dbReference type="InterPro" id="IPR002939">
    <property type="entry name" value="DnaJ_C"/>
</dbReference>
<organism evidence="16 17">
    <name type="scientific">Sulfurospirillum halorespirans DSM 13726</name>
    <dbReference type="NCBI Taxonomy" id="1193502"/>
    <lineage>
        <taxon>Bacteria</taxon>
        <taxon>Pseudomonadati</taxon>
        <taxon>Campylobacterota</taxon>
        <taxon>Epsilonproteobacteria</taxon>
        <taxon>Campylobacterales</taxon>
        <taxon>Sulfurospirillaceae</taxon>
        <taxon>Sulfurospirillum</taxon>
    </lineage>
</organism>
<feature type="binding site" evidence="12">
    <location>
        <position position="169"/>
    </location>
    <ligand>
        <name>Zn(2+)</name>
        <dbReference type="ChEBI" id="CHEBI:29105"/>
        <label>2</label>
    </ligand>
</feature>
<dbReference type="PATRIC" id="fig|1193502.14.peg.732"/>
<comment type="domain">
    <text evidence="12">The J domain is necessary and sufficient to stimulate DnaK ATPase activity. Zinc center 1 plays an important role in the autonomous, DnaK-independent chaperone activity of DnaJ. Zinc center 2 is essential for interaction with DnaK and for DnaJ activity.</text>
</comment>
<dbReference type="RefSeq" id="WP_202968810.1">
    <property type="nucleotide sequence ID" value="NZ_CP017111.1"/>
</dbReference>
<dbReference type="PROSITE" id="PS51188">
    <property type="entry name" value="ZF_CR"/>
    <property type="match status" value="1"/>
</dbReference>
<evidence type="ECO:0000313" key="17">
    <source>
        <dbReference type="Proteomes" id="UP000094609"/>
    </source>
</evidence>
<dbReference type="GO" id="GO:0051082">
    <property type="term" value="F:unfolded protein binding"/>
    <property type="evidence" value="ECO:0007669"/>
    <property type="project" value="UniProtKB-UniRule"/>
</dbReference>
<dbReference type="Pfam" id="PF00684">
    <property type="entry name" value="DnaJ_CXXCXGXG"/>
    <property type="match status" value="1"/>
</dbReference>
<comment type="subunit">
    <text evidence="12">Homodimer.</text>
</comment>
<evidence type="ECO:0000256" key="6">
    <source>
        <dbReference type="ARBA" id="ARBA00022833"/>
    </source>
</evidence>
<dbReference type="InterPro" id="IPR012724">
    <property type="entry name" value="DnaJ"/>
</dbReference>
<dbReference type="Gene3D" id="2.60.260.20">
    <property type="entry name" value="Urease metallochaperone UreE, N-terminal domain"/>
    <property type="match status" value="2"/>
</dbReference>
<dbReference type="SMART" id="SM00271">
    <property type="entry name" value="DnaJ"/>
    <property type="match status" value="1"/>
</dbReference>
<dbReference type="NCBIfam" id="TIGR02349">
    <property type="entry name" value="DnaJ_bact"/>
    <property type="match status" value="1"/>
</dbReference>
<keyword evidence="5 12" id="KW-0863">Zinc-finger</keyword>
<evidence type="ECO:0000256" key="2">
    <source>
        <dbReference type="ARBA" id="ARBA00022705"/>
    </source>
</evidence>
<dbReference type="GO" id="GO:0006260">
    <property type="term" value="P:DNA replication"/>
    <property type="evidence" value="ECO:0007669"/>
    <property type="project" value="UniProtKB-KW"/>
</dbReference>
<dbReference type="HAMAP" id="MF_01152">
    <property type="entry name" value="DnaJ"/>
    <property type="match status" value="1"/>
</dbReference>
<dbReference type="PROSITE" id="PS00636">
    <property type="entry name" value="DNAJ_1"/>
    <property type="match status" value="1"/>
</dbReference>
<keyword evidence="7 12" id="KW-0346">Stress response</keyword>
<feature type="repeat" description="CXXCXGXG motif" evidence="12">
    <location>
        <begin position="205"/>
        <end position="212"/>
    </location>
</feature>
<sequence length="378" mass="42513">MDLEYYEILEISRSADAAEIKKAYRKLALQFHPDRNQGDKEAEEKFKAINEAYQVLSDEQKRSTYDRYGKSGLDSQGFSHFSDMRYEDIMGDLGSIFESVFGGGFGSSGGFGGGGSKQNRKYNLDLEAEVTLAFNEAIFGCKKEVSFSYKKPCETCDGTGSKDKAKATCKECKGKGQVFYRQGFMTFSQTCPACNGKGSVVTNPCPSCNGKGFSQVDDKVTIDIPEGIDNNNRIRVAGKGNIDERGTRGDLYILVHVKEDEHFVRHNDDIYIEVPIFFTQVALGQTIKIPTIRGETELELPLGAKDKQQFIFKKEGVKNVHTHQLGGMIAQISIRYPKKLTKEQKEMLEKLQAEFGIETKHKDEKFESVFDKIKSWFD</sequence>
<dbReference type="CDD" id="cd10747">
    <property type="entry name" value="DnaJ_C"/>
    <property type="match status" value="1"/>
</dbReference>
<evidence type="ECO:0000256" key="3">
    <source>
        <dbReference type="ARBA" id="ARBA00022723"/>
    </source>
</evidence>
<evidence type="ECO:0000256" key="13">
    <source>
        <dbReference type="PROSITE-ProRule" id="PRU00546"/>
    </source>
</evidence>
<dbReference type="InterPro" id="IPR018253">
    <property type="entry name" value="DnaJ_domain_CS"/>
</dbReference>
<dbReference type="FunFam" id="2.10.230.10:FF:000002">
    <property type="entry name" value="Molecular chaperone DnaJ"/>
    <property type="match status" value="1"/>
</dbReference>
<feature type="repeat" description="CXXCXGXG motif" evidence="12">
    <location>
        <begin position="153"/>
        <end position="160"/>
    </location>
</feature>
<dbReference type="PROSITE" id="PS50076">
    <property type="entry name" value="DNAJ_2"/>
    <property type="match status" value="1"/>
</dbReference>
<evidence type="ECO:0000256" key="7">
    <source>
        <dbReference type="ARBA" id="ARBA00023016"/>
    </source>
</evidence>
<keyword evidence="4 12" id="KW-0677">Repeat</keyword>
<keyword evidence="8 12" id="KW-0143">Chaperone</keyword>
<feature type="binding site" evidence="12">
    <location>
        <position position="194"/>
    </location>
    <ligand>
        <name>Zn(2+)</name>
        <dbReference type="ChEBI" id="CHEBI:29105"/>
        <label>2</label>
    </ligand>
</feature>
<dbReference type="SUPFAM" id="SSF46565">
    <property type="entry name" value="Chaperone J-domain"/>
    <property type="match status" value="1"/>
</dbReference>
<evidence type="ECO:0000256" key="5">
    <source>
        <dbReference type="ARBA" id="ARBA00022771"/>
    </source>
</evidence>
<keyword evidence="3 12" id="KW-0479">Metal-binding</keyword>
<keyword evidence="17" id="KW-1185">Reference proteome</keyword>
<dbReference type="GO" id="GO:0031072">
    <property type="term" value="F:heat shock protein binding"/>
    <property type="evidence" value="ECO:0007669"/>
    <property type="project" value="InterPro"/>
</dbReference>
<dbReference type="KEGG" id="shal:SHALO_0728"/>
<evidence type="ECO:0000256" key="1">
    <source>
        <dbReference type="ARBA" id="ARBA00022490"/>
    </source>
</evidence>
<evidence type="ECO:0000259" key="14">
    <source>
        <dbReference type="PROSITE" id="PS50076"/>
    </source>
</evidence>
<feature type="repeat" description="CXXCXGXG motif" evidence="12">
    <location>
        <begin position="191"/>
        <end position="198"/>
    </location>
</feature>
<feature type="binding site" evidence="12">
    <location>
        <position position="153"/>
    </location>
    <ligand>
        <name>Zn(2+)</name>
        <dbReference type="ChEBI" id="CHEBI:29105"/>
        <label>1</label>
    </ligand>
</feature>
<evidence type="ECO:0000256" key="10">
    <source>
        <dbReference type="ARBA" id="ARBA00061004"/>
    </source>
</evidence>
<feature type="repeat" description="CXXCXGXG motif" evidence="12">
    <location>
        <begin position="169"/>
        <end position="176"/>
    </location>
</feature>
<gene>
    <name evidence="12" type="primary">dnaJ</name>
    <name evidence="16" type="ORF">SHALO_0728</name>
</gene>
<dbReference type="InterPro" id="IPR036869">
    <property type="entry name" value="J_dom_sf"/>
</dbReference>
<evidence type="ECO:0000256" key="12">
    <source>
        <dbReference type="HAMAP-Rule" id="MF_01152"/>
    </source>
</evidence>
<feature type="binding site" evidence="12">
    <location>
        <position position="172"/>
    </location>
    <ligand>
        <name>Zn(2+)</name>
        <dbReference type="ChEBI" id="CHEBI:29105"/>
        <label>2</label>
    </ligand>
</feature>
<accession>A0A1D7THN8</accession>
<dbReference type="STRING" id="1193502.SHALO_0728"/>
<dbReference type="EMBL" id="CP017111">
    <property type="protein sequence ID" value="AOO64511.1"/>
    <property type="molecule type" value="Genomic_DNA"/>
</dbReference>
<dbReference type="GO" id="GO:0009408">
    <property type="term" value="P:response to heat"/>
    <property type="evidence" value="ECO:0007669"/>
    <property type="project" value="InterPro"/>
</dbReference>
<dbReference type="AlphaFoldDB" id="A0A1D7THN8"/>
<feature type="binding site" evidence="12">
    <location>
        <position position="208"/>
    </location>
    <ligand>
        <name>Zn(2+)</name>
        <dbReference type="ChEBI" id="CHEBI:29105"/>
        <label>1</label>
    </ligand>
</feature>
<evidence type="ECO:0000256" key="11">
    <source>
        <dbReference type="ARBA" id="ARBA00067609"/>
    </source>
</evidence>
<evidence type="ECO:0000259" key="15">
    <source>
        <dbReference type="PROSITE" id="PS51188"/>
    </source>
</evidence>
<evidence type="ECO:0000256" key="4">
    <source>
        <dbReference type="ARBA" id="ARBA00022737"/>
    </source>
</evidence>
<dbReference type="SUPFAM" id="SSF49493">
    <property type="entry name" value="HSP40/DnaJ peptide-binding domain"/>
    <property type="match status" value="2"/>
</dbReference>
<comment type="function">
    <text evidence="9 12">Participates actively in the response to hyperosmotic and heat shock by preventing the aggregation of stress-denatured proteins and by disaggregating proteins, also in an autonomous, DnaK-independent fashion. Unfolded proteins bind initially to DnaJ; upon interaction with the DnaJ-bound protein, DnaK hydrolyzes its bound ATP, resulting in the formation of a stable complex. GrpE releases ADP from DnaK; ATP binding to DnaK triggers the release of the substrate protein, thus completing the reaction cycle. Several rounds of ATP-dependent interactions between DnaJ, DnaK and GrpE are required for fully efficient folding. Also involved, together with DnaK and GrpE, in the DNA replication of plasmids through activation of initiation proteins.</text>
</comment>
<dbReference type="Pfam" id="PF00226">
    <property type="entry name" value="DnaJ"/>
    <property type="match status" value="1"/>
</dbReference>
<feature type="zinc finger region" description="CR-type" evidence="13">
    <location>
        <begin position="140"/>
        <end position="217"/>
    </location>
</feature>
<dbReference type="Gene3D" id="2.10.230.10">
    <property type="entry name" value="Heat shock protein DnaJ, cysteine-rich domain"/>
    <property type="match status" value="1"/>
</dbReference>
<evidence type="ECO:0000256" key="8">
    <source>
        <dbReference type="ARBA" id="ARBA00023186"/>
    </source>
</evidence>
<feature type="domain" description="J" evidence="14">
    <location>
        <begin position="4"/>
        <end position="69"/>
    </location>
</feature>
<feature type="binding site" evidence="12">
    <location>
        <position position="191"/>
    </location>
    <ligand>
        <name>Zn(2+)</name>
        <dbReference type="ChEBI" id="CHEBI:29105"/>
        <label>2</label>
    </ligand>
</feature>
<dbReference type="SUPFAM" id="SSF57938">
    <property type="entry name" value="DnaJ/Hsp40 cysteine-rich domain"/>
    <property type="match status" value="1"/>
</dbReference>
<evidence type="ECO:0000256" key="9">
    <source>
        <dbReference type="ARBA" id="ARBA00053423"/>
    </source>
</evidence>
<dbReference type="PANTHER" id="PTHR43096">
    <property type="entry name" value="DNAJ HOMOLOG 1, MITOCHONDRIAL-RELATED"/>
    <property type="match status" value="1"/>
</dbReference>
<comment type="cofactor">
    <cofactor evidence="12">
        <name>Zn(2+)</name>
        <dbReference type="ChEBI" id="CHEBI:29105"/>
    </cofactor>
    <text evidence="12">Binds 2 Zn(2+) ions per monomer.</text>
</comment>
<comment type="similarity">
    <text evidence="10 12">Belongs to the DnaJ family.</text>
</comment>
<evidence type="ECO:0000313" key="16">
    <source>
        <dbReference type="EMBL" id="AOO64511.1"/>
    </source>
</evidence>
<reference evidence="17" key="1">
    <citation type="submission" date="2016-08" db="EMBL/GenBank/DDBJ databases">
        <title>Complete genome sequence of the organohalide-respiring Epsilonproteobacterium Sulfurospirillum halorespirans.</title>
        <authorList>
            <person name="Goris T."/>
            <person name="Zimmermann J."/>
            <person name="Schenz B."/>
            <person name="Lemos M."/>
            <person name="Hackermueller J."/>
            <person name="Diekert G."/>
        </authorList>
    </citation>
    <scope>NUCLEOTIDE SEQUENCE [LARGE SCALE GENOMIC DNA]</scope>
    <source>
        <strain>DSM 13726</strain>
        <strain evidence="17">PCE-M2</strain>
    </source>
</reference>
<keyword evidence="1 12" id="KW-0963">Cytoplasm</keyword>
<dbReference type="NCBIfam" id="NF008035">
    <property type="entry name" value="PRK10767.1"/>
    <property type="match status" value="1"/>
</dbReference>
<dbReference type="InterPro" id="IPR001305">
    <property type="entry name" value="HSP_DnaJ_Cys-rich_dom"/>
</dbReference>
<dbReference type="GO" id="GO:0005737">
    <property type="term" value="C:cytoplasm"/>
    <property type="evidence" value="ECO:0007669"/>
    <property type="project" value="UniProtKB-SubCell"/>
</dbReference>
<feature type="domain" description="CR-type" evidence="15">
    <location>
        <begin position="140"/>
        <end position="217"/>
    </location>
</feature>
<dbReference type="Gene3D" id="1.10.287.110">
    <property type="entry name" value="DnaJ domain"/>
    <property type="match status" value="1"/>
</dbReference>
<dbReference type="FunFam" id="1.10.287.110:FF:000034">
    <property type="entry name" value="Chaperone protein DnaJ"/>
    <property type="match status" value="1"/>
</dbReference>